<dbReference type="InterPro" id="IPR050325">
    <property type="entry name" value="Prot/Nucl_acid_deglycase"/>
</dbReference>
<dbReference type="SUPFAM" id="SSF52317">
    <property type="entry name" value="Class I glutamine amidotransferase-like"/>
    <property type="match status" value="1"/>
</dbReference>
<reference evidence="2 3" key="1">
    <citation type="submission" date="2020-04" db="EMBL/GenBank/DDBJ databases">
        <title>Rhizobium sp. S-51 isolated from soil.</title>
        <authorList>
            <person name="Dahal R.H."/>
        </authorList>
    </citation>
    <scope>NUCLEOTIDE SEQUENCE [LARGE SCALE GENOMIC DNA]</scope>
    <source>
        <strain evidence="2 3">S-51</strain>
    </source>
</reference>
<dbReference type="GO" id="GO:0005737">
    <property type="term" value="C:cytoplasm"/>
    <property type="evidence" value="ECO:0007669"/>
    <property type="project" value="TreeGrafter"/>
</dbReference>
<keyword evidence="3" id="KW-1185">Reference proteome</keyword>
<evidence type="ECO:0000313" key="2">
    <source>
        <dbReference type="EMBL" id="NML76903.1"/>
    </source>
</evidence>
<feature type="domain" description="DJ-1/PfpI" evidence="1">
    <location>
        <begin position="3"/>
        <end position="167"/>
    </location>
</feature>
<proteinExistence type="predicted"/>
<organism evidence="2 3">
    <name type="scientific">Rhizobium terricola</name>
    <dbReference type="NCBI Taxonomy" id="2728849"/>
    <lineage>
        <taxon>Bacteria</taxon>
        <taxon>Pseudomonadati</taxon>
        <taxon>Pseudomonadota</taxon>
        <taxon>Alphaproteobacteria</taxon>
        <taxon>Hyphomicrobiales</taxon>
        <taxon>Rhizobiaceae</taxon>
        <taxon>Rhizobium/Agrobacterium group</taxon>
        <taxon>Rhizobium</taxon>
    </lineage>
</organism>
<sequence>MPRIVVALQVDFADWEPALLMAAARYYLGCEVLTASPDGAPVISMGGLKVAPDIGFAEIDPARFDALVIPGGYAWEKGQAFDFTALATGFRAENKVVAGICAAASALAATGVLNDVAHTGNSLASHQRYPAYKGTALYRDQPQAVSDGRIVTAAGSAPDTFAEAVLKALDLWTPEAEAELSAFSAEHRVARA</sequence>
<dbReference type="RefSeq" id="WP_169595468.1">
    <property type="nucleotide sequence ID" value="NZ_JABBGK010000009.1"/>
</dbReference>
<dbReference type="EMBL" id="JABBGK010000009">
    <property type="protein sequence ID" value="NML76903.1"/>
    <property type="molecule type" value="Genomic_DNA"/>
</dbReference>
<dbReference type="Proteomes" id="UP000541470">
    <property type="component" value="Unassembled WGS sequence"/>
</dbReference>
<dbReference type="AlphaFoldDB" id="A0A7Y0FXT2"/>
<dbReference type="PANTHER" id="PTHR48094:SF19">
    <property type="entry name" value="DJ-1_PFPI DOMAIN-CONTAINING PROTEIN"/>
    <property type="match status" value="1"/>
</dbReference>
<dbReference type="Gene3D" id="3.40.50.880">
    <property type="match status" value="1"/>
</dbReference>
<name>A0A7Y0FXT2_9HYPH</name>
<dbReference type="InterPro" id="IPR029062">
    <property type="entry name" value="Class_I_gatase-like"/>
</dbReference>
<dbReference type="GO" id="GO:0016740">
    <property type="term" value="F:transferase activity"/>
    <property type="evidence" value="ECO:0007669"/>
    <property type="project" value="UniProtKB-KW"/>
</dbReference>
<dbReference type="PANTHER" id="PTHR48094">
    <property type="entry name" value="PROTEIN/NUCLEIC ACID DEGLYCASE DJ-1-RELATED"/>
    <property type="match status" value="1"/>
</dbReference>
<comment type="caution">
    <text evidence="2">The sequence shown here is derived from an EMBL/GenBank/DDBJ whole genome shotgun (WGS) entry which is preliminary data.</text>
</comment>
<evidence type="ECO:0000313" key="3">
    <source>
        <dbReference type="Proteomes" id="UP000541470"/>
    </source>
</evidence>
<gene>
    <name evidence="2" type="ORF">HHL25_22430</name>
</gene>
<accession>A0A7Y0FXT2</accession>
<keyword evidence="2" id="KW-0808">Transferase</keyword>
<evidence type="ECO:0000259" key="1">
    <source>
        <dbReference type="Pfam" id="PF01965"/>
    </source>
</evidence>
<keyword evidence="2" id="KW-0315">Glutamine amidotransferase</keyword>
<dbReference type="InterPro" id="IPR002818">
    <property type="entry name" value="DJ-1/PfpI"/>
</dbReference>
<protein>
    <submittedName>
        <fullName evidence="2">Glutamine amidotransferase</fullName>
    </submittedName>
</protein>
<dbReference type="Pfam" id="PF01965">
    <property type="entry name" value="DJ-1_PfpI"/>
    <property type="match status" value="1"/>
</dbReference>